<comment type="caution">
    <text evidence="5">The sequence shown here is derived from an EMBL/GenBank/DDBJ whole genome shotgun (WGS) entry which is preliminary data.</text>
</comment>
<dbReference type="InterPro" id="IPR008258">
    <property type="entry name" value="Transglycosylase_SLT_dom_1"/>
</dbReference>
<organism evidence="5">
    <name type="scientific">Desulfobacca acetoxidans</name>
    <dbReference type="NCBI Taxonomy" id="60893"/>
    <lineage>
        <taxon>Bacteria</taxon>
        <taxon>Pseudomonadati</taxon>
        <taxon>Thermodesulfobacteriota</taxon>
        <taxon>Desulfobaccia</taxon>
        <taxon>Desulfobaccales</taxon>
        <taxon>Desulfobaccaceae</taxon>
        <taxon>Desulfobacca</taxon>
    </lineage>
</organism>
<evidence type="ECO:0000256" key="2">
    <source>
        <dbReference type="SAM" id="MobiDB-lite"/>
    </source>
</evidence>
<evidence type="ECO:0000256" key="1">
    <source>
        <dbReference type="ARBA" id="ARBA00007734"/>
    </source>
</evidence>
<feature type="region of interest" description="Disordered" evidence="2">
    <location>
        <begin position="100"/>
        <end position="126"/>
    </location>
</feature>
<dbReference type="Gene3D" id="1.10.530.10">
    <property type="match status" value="1"/>
</dbReference>
<sequence length="464" mass="49535">MVWVKHTLWALILLFLTGPAYAAVDCFTDEKGVIHITNLKLEKPAPPPENESVPASSPNLSPEAPAQEGEPSPPGDKQEAAKPSSYLTVRQGVIHIANVAGRKAEPARSPVTPNFPEITPGPKSPEPPLAVKPVALAAAAAGPLVSFPSLPKPAPVRSYKDHRGVIHISNLPSPPVQRNIMVAGWSSTALGAVAGQSRGNGPLPRTAPAPAFPVTRVSLSDPAFQLNSPTASVRAAPFPGARACATVRRFRDKNGTLHIVGRGLMYSGQARALAGQPSAGASRLNPAAPFDLGAPSVAVRRDKQGRLLIRNTPPLLTAGISKEELRRQLEPVVTEAAVLFGLPVSLIEAIIRVESNFQTTAVSPKGAMGLMQLMPGTARFLQVSNPFCPRENILGGCRYLRLLLDFFGQSLPLALAAYNAGFQRVLDAGYRVPDIEETRNFVTQVLAHYFAREKQRYALQGRLL</sequence>
<proteinExistence type="inferred from homology"/>
<feature type="signal peptide" evidence="3">
    <location>
        <begin position="1"/>
        <end position="22"/>
    </location>
</feature>
<accession>A0A7C3SJ92</accession>
<dbReference type="Pfam" id="PF01464">
    <property type="entry name" value="SLT"/>
    <property type="match status" value="1"/>
</dbReference>
<dbReference type="CDD" id="cd00254">
    <property type="entry name" value="LT-like"/>
    <property type="match status" value="1"/>
</dbReference>
<feature type="domain" description="Transglycosylase SLT" evidence="4">
    <location>
        <begin position="334"/>
        <end position="429"/>
    </location>
</feature>
<evidence type="ECO:0000259" key="4">
    <source>
        <dbReference type="Pfam" id="PF01464"/>
    </source>
</evidence>
<comment type="similarity">
    <text evidence="1">Belongs to the transglycosylase Slt family.</text>
</comment>
<keyword evidence="3" id="KW-0732">Signal</keyword>
<evidence type="ECO:0000256" key="3">
    <source>
        <dbReference type="SAM" id="SignalP"/>
    </source>
</evidence>
<dbReference type="SUPFAM" id="SSF53955">
    <property type="entry name" value="Lysozyme-like"/>
    <property type="match status" value="1"/>
</dbReference>
<feature type="region of interest" description="Disordered" evidence="2">
    <location>
        <begin position="41"/>
        <end position="84"/>
    </location>
</feature>
<dbReference type="AlphaFoldDB" id="A0A7C3SJ92"/>
<name>A0A7C3SJ92_9BACT</name>
<dbReference type="EMBL" id="DTHB01000005">
    <property type="protein sequence ID" value="HGB13658.1"/>
    <property type="molecule type" value="Genomic_DNA"/>
</dbReference>
<gene>
    <name evidence="5" type="ORF">ENV62_00220</name>
</gene>
<evidence type="ECO:0000313" key="5">
    <source>
        <dbReference type="EMBL" id="HGB13658.1"/>
    </source>
</evidence>
<dbReference type="PANTHER" id="PTHR37423">
    <property type="entry name" value="SOLUBLE LYTIC MUREIN TRANSGLYCOSYLASE-RELATED"/>
    <property type="match status" value="1"/>
</dbReference>
<dbReference type="InterPro" id="IPR023346">
    <property type="entry name" value="Lysozyme-like_dom_sf"/>
</dbReference>
<feature type="chain" id="PRO_5027958871" description="Transglycosylase SLT domain-containing protein" evidence="3">
    <location>
        <begin position="23"/>
        <end position="464"/>
    </location>
</feature>
<reference evidence="5" key="1">
    <citation type="journal article" date="2020" name="mSystems">
        <title>Genome- and Community-Level Interaction Insights into Carbon Utilization and Element Cycling Functions of Hydrothermarchaeota in Hydrothermal Sediment.</title>
        <authorList>
            <person name="Zhou Z."/>
            <person name="Liu Y."/>
            <person name="Xu W."/>
            <person name="Pan J."/>
            <person name="Luo Z.H."/>
            <person name="Li M."/>
        </authorList>
    </citation>
    <scope>NUCLEOTIDE SEQUENCE [LARGE SCALE GENOMIC DNA]</scope>
    <source>
        <strain evidence="5">SpSt-776</strain>
    </source>
</reference>
<protein>
    <recommendedName>
        <fullName evidence="4">Transglycosylase SLT domain-containing protein</fullName>
    </recommendedName>
</protein>
<dbReference type="PANTHER" id="PTHR37423:SF2">
    <property type="entry name" value="MEMBRANE-BOUND LYTIC MUREIN TRANSGLYCOSYLASE C"/>
    <property type="match status" value="1"/>
</dbReference>